<dbReference type="PROSITE" id="PS50262">
    <property type="entry name" value="G_PROTEIN_RECEP_F1_2"/>
    <property type="match status" value="1"/>
</dbReference>
<accession>A0A815Q1E6</accession>
<evidence type="ECO:0000259" key="7">
    <source>
        <dbReference type="PROSITE" id="PS51886"/>
    </source>
</evidence>
<dbReference type="InterPro" id="IPR006571">
    <property type="entry name" value="TLDc_dom"/>
</dbReference>
<feature type="transmembrane region" description="Helical" evidence="5">
    <location>
        <begin position="166"/>
        <end position="188"/>
    </location>
</feature>
<feature type="transmembrane region" description="Helical" evidence="5">
    <location>
        <begin position="223"/>
        <end position="243"/>
    </location>
</feature>
<evidence type="ECO:0000313" key="9">
    <source>
        <dbReference type="Proteomes" id="UP000663891"/>
    </source>
</evidence>
<evidence type="ECO:0000256" key="1">
    <source>
        <dbReference type="ARBA" id="ARBA00004370"/>
    </source>
</evidence>
<feature type="transmembrane region" description="Helical" evidence="5">
    <location>
        <begin position="41"/>
        <end position="63"/>
    </location>
</feature>
<keyword evidence="4 5" id="KW-0472">Membrane</keyword>
<evidence type="ECO:0000256" key="2">
    <source>
        <dbReference type="ARBA" id="ARBA00022692"/>
    </source>
</evidence>
<evidence type="ECO:0000313" key="8">
    <source>
        <dbReference type="EMBL" id="CAF1457283.1"/>
    </source>
</evidence>
<dbReference type="GO" id="GO:0016020">
    <property type="term" value="C:membrane"/>
    <property type="evidence" value="ECO:0007669"/>
    <property type="project" value="UniProtKB-SubCell"/>
</dbReference>
<keyword evidence="3 5" id="KW-1133">Transmembrane helix</keyword>
<feature type="domain" description="G-protein coupled receptors family 1 profile" evidence="6">
    <location>
        <begin position="21"/>
        <end position="293"/>
    </location>
</feature>
<dbReference type="SMART" id="SM00584">
    <property type="entry name" value="TLDc"/>
    <property type="match status" value="1"/>
</dbReference>
<protein>
    <submittedName>
        <fullName evidence="8">Uncharacterized protein</fullName>
    </submittedName>
</protein>
<dbReference type="AlphaFoldDB" id="A0A815Q1E6"/>
<feature type="transmembrane region" description="Helical" evidence="5">
    <location>
        <begin position="83"/>
        <end position="102"/>
    </location>
</feature>
<feature type="transmembrane region" description="Helical" evidence="5">
    <location>
        <begin position="273"/>
        <end position="293"/>
    </location>
</feature>
<dbReference type="OrthoDB" id="25620at2759"/>
<feature type="transmembrane region" description="Helical" evidence="5">
    <location>
        <begin position="6"/>
        <end position="29"/>
    </location>
</feature>
<dbReference type="InterPro" id="IPR017452">
    <property type="entry name" value="GPCR_Rhodpsn_7TM"/>
</dbReference>
<evidence type="ECO:0000256" key="5">
    <source>
        <dbReference type="SAM" id="Phobius"/>
    </source>
</evidence>
<organism evidence="8 9">
    <name type="scientific">Adineta steineri</name>
    <dbReference type="NCBI Taxonomy" id="433720"/>
    <lineage>
        <taxon>Eukaryota</taxon>
        <taxon>Metazoa</taxon>
        <taxon>Spiralia</taxon>
        <taxon>Gnathifera</taxon>
        <taxon>Rotifera</taxon>
        <taxon>Eurotatoria</taxon>
        <taxon>Bdelloidea</taxon>
        <taxon>Adinetida</taxon>
        <taxon>Adinetidae</taxon>
        <taxon>Adineta</taxon>
    </lineage>
</organism>
<comment type="subcellular location">
    <subcellularLocation>
        <location evidence="1">Membrane</location>
    </subcellularLocation>
</comment>
<dbReference type="SUPFAM" id="SSF81321">
    <property type="entry name" value="Family A G protein-coupled receptor-like"/>
    <property type="match status" value="1"/>
</dbReference>
<dbReference type="PANTHER" id="PTHR23354">
    <property type="entry name" value="NUCLEOLAR PROTEIN 7/ESTROGEN RECEPTOR COACTIVATOR-RELATED"/>
    <property type="match status" value="1"/>
</dbReference>
<dbReference type="EMBL" id="CAJNON010001377">
    <property type="protein sequence ID" value="CAF1457283.1"/>
    <property type="molecule type" value="Genomic_DNA"/>
</dbReference>
<name>A0A815Q1E6_9BILA</name>
<sequence>MIPYQLNIWLGLFLWTTGNIGCIGNMIVYGSRKSRKQAYSIYLFASAIADFHYFNFVLLTRIIQDGFGILLINRYTVVCKLRQFSTLWGNVVGFSLFSFATIDRLLSAQRQNKYRQWSNRIDLAYKMIVFIPLFWFLLIGHRLILYRITDDICSPPSGFYSYYDNYFQVIFSSLFPAISMSILTSLLIKSVRLVVQRRIAPMTSVSSITTPHRSMINKLDTRLTIMLISESFIAVITYIPYAIQLSYANITQNWYKSPLHIAWENILTELIHLFSYIFFATSFYVSLFSNVAFRRKILNFITVMIEGNVASLQISRIINLKFCKQISQGNSDTKATDSMNNLYNINKENVEVMNVTRSVEKFVGDTLMTNEQKLILNQFYGKCDQYWQLIYKATRDGFDATSFHRLCNNQGPTMTLIQSTTNCLFGGYASKSWQSSSDFVDASESFLYLLTNTNGNQPTKFPYNNDGKALYNMNSYGPIFGGGADLYISSQSNKYLCSYCNLGVSYSNSLDLGINTFTGSQFFQTSEIEIFKLS</sequence>
<evidence type="ECO:0000256" key="3">
    <source>
        <dbReference type="ARBA" id="ARBA00022989"/>
    </source>
</evidence>
<evidence type="ECO:0000259" key="6">
    <source>
        <dbReference type="PROSITE" id="PS50262"/>
    </source>
</evidence>
<dbReference type="Pfam" id="PF07534">
    <property type="entry name" value="TLD"/>
    <property type="match status" value="1"/>
</dbReference>
<gene>
    <name evidence="8" type="ORF">VCS650_LOCUS39830</name>
</gene>
<feature type="transmembrane region" description="Helical" evidence="5">
    <location>
        <begin position="123"/>
        <end position="146"/>
    </location>
</feature>
<dbReference type="Proteomes" id="UP000663891">
    <property type="component" value="Unassembled WGS sequence"/>
</dbReference>
<feature type="domain" description="TLDc" evidence="7">
    <location>
        <begin position="361"/>
        <end position="534"/>
    </location>
</feature>
<dbReference type="Gene3D" id="1.20.1070.10">
    <property type="entry name" value="Rhodopsin 7-helix transmembrane proteins"/>
    <property type="match status" value="1"/>
</dbReference>
<proteinExistence type="predicted"/>
<keyword evidence="2 5" id="KW-0812">Transmembrane</keyword>
<evidence type="ECO:0000256" key="4">
    <source>
        <dbReference type="ARBA" id="ARBA00023136"/>
    </source>
</evidence>
<dbReference type="PROSITE" id="PS51886">
    <property type="entry name" value="TLDC"/>
    <property type="match status" value="1"/>
</dbReference>
<reference evidence="8" key="1">
    <citation type="submission" date="2021-02" db="EMBL/GenBank/DDBJ databases">
        <authorList>
            <person name="Nowell W R."/>
        </authorList>
    </citation>
    <scope>NUCLEOTIDE SEQUENCE</scope>
</reference>
<comment type="caution">
    <text evidence="8">The sequence shown here is derived from an EMBL/GenBank/DDBJ whole genome shotgun (WGS) entry which is preliminary data.</text>
</comment>